<dbReference type="AlphaFoldDB" id="A0A9Y2JUT6"/>
<name>A0A9Y2JUT6_9PSEU</name>
<organism evidence="1 2">
    <name type="scientific">Amycolatopsis mongoliensis</name>
    <dbReference type="NCBI Taxonomy" id="715475"/>
    <lineage>
        <taxon>Bacteria</taxon>
        <taxon>Bacillati</taxon>
        <taxon>Actinomycetota</taxon>
        <taxon>Actinomycetes</taxon>
        <taxon>Pseudonocardiales</taxon>
        <taxon>Pseudonocardiaceae</taxon>
        <taxon>Amycolatopsis</taxon>
    </lineage>
</organism>
<dbReference type="InterPro" id="IPR028964">
    <property type="entry name" value="Imm8"/>
</dbReference>
<dbReference type="Pfam" id="PF15586">
    <property type="entry name" value="Imm8"/>
    <property type="match status" value="1"/>
</dbReference>
<dbReference type="EMBL" id="CP127295">
    <property type="protein sequence ID" value="WIY05111.1"/>
    <property type="molecule type" value="Genomic_DNA"/>
</dbReference>
<proteinExistence type="predicted"/>
<reference evidence="1 2" key="1">
    <citation type="submission" date="2023-06" db="EMBL/GenBank/DDBJ databases">
        <authorList>
            <person name="Oyuntsetseg B."/>
            <person name="Kim S.B."/>
        </authorList>
    </citation>
    <scope>NUCLEOTIDE SEQUENCE [LARGE SCALE GENOMIC DNA]</scope>
    <source>
        <strain evidence="1 2">4-36</strain>
    </source>
</reference>
<dbReference type="Proteomes" id="UP001239397">
    <property type="component" value="Chromosome"/>
</dbReference>
<accession>A0A9Y2JUT6</accession>
<protein>
    <submittedName>
        <fullName evidence="1">Imm8 family immunity protein</fullName>
    </submittedName>
</protein>
<keyword evidence="2" id="KW-1185">Reference proteome</keyword>
<dbReference type="KEGG" id="amog:QRX60_15180"/>
<gene>
    <name evidence="1" type="ORF">QRX60_15180</name>
</gene>
<evidence type="ECO:0000313" key="1">
    <source>
        <dbReference type="EMBL" id="WIY05111.1"/>
    </source>
</evidence>
<sequence length="115" mass="12857">MRAVVRHFISPDIDLDDFRPEEPADFSFLLQVLVGPSDSEGEESLELIVCTPRALERRVASEGVVFGRPLVIVESPDISRILKAVRGAVERLEAPSWDALCGKLERLGIYEFEDC</sequence>
<dbReference type="RefSeq" id="WP_286001413.1">
    <property type="nucleotide sequence ID" value="NZ_CP127295.1"/>
</dbReference>
<evidence type="ECO:0000313" key="2">
    <source>
        <dbReference type="Proteomes" id="UP001239397"/>
    </source>
</evidence>